<feature type="binding site" evidence="8">
    <location>
        <position position="305"/>
    </location>
    <ligand>
        <name>Zn(2+)</name>
        <dbReference type="ChEBI" id="CHEBI:29105"/>
    </ligand>
</feature>
<name>A0A4Q4GWH2_9GAMM</name>
<keyword evidence="3 8" id="KW-0808">Transferase</keyword>
<feature type="active site" description="Nucleophile" evidence="8">
    <location>
        <position position="265"/>
    </location>
</feature>
<dbReference type="Gene3D" id="3.20.20.105">
    <property type="entry name" value="Queuine tRNA-ribosyltransferase-like"/>
    <property type="match status" value="1"/>
</dbReference>
<comment type="catalytic activity">
    <reaction evidence="7 8">
        <text>7-aminomethyl-7-carbaguanine + guanosine(34) in tRNA = 7-aminomethyl-7-carbaguanosine(34) in tRNA + guanine</text>
        <dbReference type="Rhea" id="RHEA:24104"/>
        <dbReference type="Rhea" id="RHEA-COMP:10341"/>
        <dbReference type="Rhea" id="RHEA-COMP:10342"/>
        <dbReference type="ChEBI" id="CHEBI:16235"/>
        <dbReference type="ChEBI" id="CHEBI:58703"/>
        <dbReference type="ChEBI" id="CHEBI:74269"/>
        <dbReference type="ChEBI" id="CHEBI:82833"/>
        <dbReference type="EC" id="2.4.2.29"/>
    </reaction>
</comment>
<keyword evidence="11" id="KW-1185">Reference proteome</keyword>
<comment type="cofactor">
    <cofactor evidence="8">
        <name>Zn(2+)</name>
        <dbReference type="ChEBI" id="CHEBI:29105"/>
    </cofactor>
    <text evidence="8">Binds 1 zinc ion per subunit.</text>
</comment>
<dbReference type="Pfam" id="PF01702">
    <property type="entry name" value="TGT"/>
    <property type="match status" value="1"/>
</dbReference>
<feature type="region of interest" description="RNA binding; important for wobble base 34 recognition" evidence="8">
    <location>
        <begin position="270"/>
        <end position="274"/>
    </location>
</feature>
<evidence type="ECO:0000256" key="8">
    <source>
        <dbReference type="HAMAP-Rule" id="MF_00168"/>
    </source>
</evidence>
<dbReference type="InterPro" id="IPR002616">
    <property type="entry name" value="tRNA_ribo_trans-like"/>
</dbReference>
<organism evidence="10 11">
    <name type="scientific">Acinetobacter piscicola</name>
    <dbReference type="NCBI Taxonomy" id="2006115"/>
    <lineage>
        <taxon>Bacteria</taxon>
        <taxon>Pseudomonadati</taxon>
        <taxon>Pseudomonadota</taxon>
        <taxon>Gammaproteobacteria</taxon>
        <taxon>Moraxellales</taxon>
        <taxon>Moraxellaceae</taxon>
        <taxon>Acinetobacter</taxon>
    </lineage>
</organism>
<keyword evidence="6 8" id="KW-0671">Queuosine biosynthesis</keyword>
<comment type="function">
    <text evidence="8">Catalyzes the base-exchange of a guanine (G) residue with the queuine precursor 7-aminomethyl-7-deazaguanine (PreQ1) at position 34 (anticodon wobble position) in tRNAs with GU(N) anticodons (tRNA-Asp, -Asn, -His and -Tyr). Catalysis occurs through a double-displacement mechanism. The nucleophile active site attacks the C1' of nucleotide 34 to detach the guanine base from the RNA, forming a covalent enzyme-RNA intermediate. The proton acceptor active site deprotonates the incoming PreQ1, allowing a nucleophilic attack on the C1' of the ribose to form the product. After dissociation, two additional enzymatic reactions on the tRNA convert PreQ1 to queuine (Q), resulting in the hypermodified nucleoside queuosine (7-(((4,5-cis-dihydroxy-2-cyclopenten-1-yl)amino)methyl)-7-deazaguanosine).</text>
</comment>
<evidence type="ECO:0000256" key="4">
    <source>
        <dbReference type="ARBA" id="ARBA00022694"/>
    </source>
</evidence>
<feature type="binding site" evidence="8">
    <location>
        <position position="334"/>
    </location>
    <ligand>
        <name>Zn(2+)</name>
        <dbReference type="ChEBI" id="CHEBI:29105"/>
    </ligand>
</feature>
<reference evidence="10 11" key="1">
    <citation type="submission" date="2020-02" db="EMBL/GenBank/DDBJ databases">
        <title>Tigecycline-resistant Acinetobacter species from pigs and migratory birds.</title>
        <authorList>
            <person name="Chen C."/>
            <person name="Sun J."/>
            <person name="Liao X.-P."/>
            <person name="Liu Y.-H."/>
        </authorList>
    </citation>
    <scope>NUCLEOTIDE SEQUENCE [LARGE SCALE GENOMIC DNA]</scope>
    <source>
        <strain evidence="10 11">YH12207_T</strain>
    </source>
</reference>
<feature type="binding site" evidence="8">
    <location>
        <begin position="89"/>
        <end position="93"/>
    </location>
    <ligand>
        <name>substrate</name>
    </ligand>
</feature>
<feature type="active site" description="Proton acceptor" evidence="8">
    <location>
        <position position="89"/>
    </location>
</feature>
<keyword evidence="5 8" id="KW-0479">Metal-binding</keyword>
<dbReference type="OrthoDB" id="9805417at2"/>
<sequence>MKFEKLGQSGRARRGRLTLEHGVVETPVFMPVGTYGTVKGMLPRDIEDIQAQIILGNTFHLYLRPGLDVIREHGGLHEFMKWGKPILTDSGGFQVFSLGAMRKIKEEGVTFRSPIDGSKVFLSPEISMDIQHTLNSDIVMIFDECTPYPATHEEAQKSLQLSLRWAKRCKTQHHDVLKNKNALFGIIQGGMYEDLREESLNGLKEIDFDGFAIGGLSVGEPKEEMIKVLDYLPAKMPEDKPRYLMGVGKPEDIVEAIRRGVDMFDCVMPTRNARNGHYFVTDGLVRIRNAKYRHDQSPLDPHCDCYTCTNFTRAYLFHLEKCGEMLGSMLGTIHNLRYYQRFTQDIRDALDNGTFDEFVADFYQRRGLEVPPCPVDE</sequence>
<keyword evidence="4 8" id="KW-0819">tRNA processing</keyword>
<keyword evidence="8" id="KW-0862">Zinc</keyword>
<comment type="similarity">
    <text evidence="8">Belongs to the queuine tRNA-ribosyltransferase family.</text>
</comment>
<dbReference type="GO" id="GO:0046872">
    <property type="term" value="F:metal ion binding"/>
    <property type="evidence" value="ECO:0007669"/>
    <property type="project" value="UniProtKB-KW"/>
</dbReference>
<feature type="binding site" evidence="8">
    <location>
        <position position="215"/>
    </location>
    <ligand>
        <name>substrate</name>
    </ligand>
</feature>
<evidence type="ECO:0000256" key="5">
    <source>
        <dbReference type="ARBA" id="ARBA00022723"/>
    </source>
</evidence>
<dbReference type="Proteomes" id="UP000593966">
    <property type="component" value="Chromosome"/>
</dbReference>
<dbReference type="InterPro" id="IPR036511">
    <property type="entry name" value="TGT-like_sf"/>
</dbReference>
<evidence type="ECO:0000256" key="2">
    <source>
        <dbReference type="ARBA" id="ARBA00022676"/>
    </source>
</evidence>
<dbReference type="GO" id="GO:0008616">
    <property type="term" value="P:tRNA queuosine(34) biosynthetic process"/>
    <property type="evidence" value="ECO:0007669"/>
    <property type="project" value="UniProtKB-UniRule"/>
</dbReference>
<dbReference type="FunFam" id="3.20.20.105:FF:000001">
    <property type="entry name" value="Queuine tRNA-ribosyltransferase"/>
    <property type="match status" value="1"/>
</dbReference>
<comment type="pathway">
    <text evidence="1 8">tRNA modification; tRNA-queuosine biosynthesis.</text>
</comment>
<proteinExistence type="inferred from homology"/>
<feature type="region of interest" description="RNA binding" evidence="8">
    <location>
        <begin position="246"/>
        <end position="252"/>
    </location>
</feature>
<dbReference type="GO" id="GO:0008479">
    <property type="term" value="F:tRNA-guanosine(34) queuine transglycosylase activity"/>
    <property type="evidence" value="ECO:0007669"/>
    <property type="project" value="UniProtKB-UniRule"/>
</dbReference>
<dbReference type="PANTHER" id="PTHR46499">
    <property type="entry name" value="QUEUINE TRNA-RIBOSYLTRANSFERASE"/>
    <property type="match status" value="1"/>
</dbReference>
<dbReference type="EMBL" id="CP048659">
    <property type="protein sequence ID" value="QOW45025.1"/>
    <property type="molecule type" value="Genomic_DNA"/>
</dbReference>
<feature type="binding site" evidence="8">
    <location>
        <position position="188"/>
    </location>
    <ligand>
        <name>substrate</name>
    </ligand>
</feature>
<dbReference type="GO" id="GO:0005829">
    <property type="term" value="C:cytosol"/>
    <property type="evidence" value="ECO:0007669"/>
    <property type="project" value="TreeGrafter"/>
</dbReference>
<dbReference type="PANTHER" id="PTHR46499:SF1">
    <property type="entry name" value="QUEUINE TRNA-RIBOSYLTRANSFERASE"/>
    <property type="match status" value="1"/>
</dbReference>
<evidence type="ECO:0000313" key="10">
    <source>
        <dbReference type="EMBL" id="QOW45025.1"/>
    </source>
</evidence>
<accession>A0A4Q4GWH2</accession>
<evidence type="ECO:0000256" key="6">
    <source>
        <dbReference type="ARBA" id="ARBA00022785"/>
    </source>
</evidence>
<dbReference type="RefSeq" id="WP_130074127.1">
    <property type="nucleotide sequence ID" value="NZ_CP048659.1"/>
</dbReference>
<protein>
    <recommendedName>
        <fullName evidence="8">Queuine tRNA-ribosyltransferase</fullName>
        <ecNumber evidence="8">2.4.2.29</ecNumber>
    </recommendedName>
    <alternativeName>
        <fullName evidence="8">Guanine insertion enzyme</fullName>
    </alternativeName>
    <alternativeName>
        <fullName evidence="8">tRNA-guanine transglycosylase</fullName>
    </alternativeName>
</protein>
<dbReference type="InterPro" id="IPR050076">
    <property type="entry name" value="ArchSynthase1/Queuine_TRR"/>
</dbReference>
<dbReference type="NCBIfam" id="TIGR00430">
    <property type="entry name" value="Q_tRNA_tgt"/>
    <property type="match status" value="1"/>
</dbReference>
<comment type="subunit">
    <text evidence="8">Homodimer. Within each dimer, one monomer is responsible for RNA recognition and catalysis, while the other monomer binds to the replacement base PreQ1.</text>
</comment>
<dbReference type="EC" id="2.4.2.29" evidence="8"/>
<keyword evidence="2 8" id="KW-0328">Glycosyltransferase</keyword>
<dbReference type="SUPFAM" id="SSF51713">
    <property type="entry name" value="tRNA-guanine transglycosylase"/>
    <property type="match status" value="1"/>
</dbReference>
<feature type="binding site" evidence="8">
    <location>
        <position position="308"/>
    </location>
    <ligand>
        <name>Zn(2+)</name>
        <dbReference type="ChEBI" id="CHEBI:29105"/>
    </ligand>
</feature>
<evidence type="ECO:0000256" key="1">
    <source>
        <dbReference type="ARBA" id="ARBA00004691"/>
    </source>
</evidence>
<gene>
    <name evidence="8 10" type="primary">tgt</name>
    <name evidence="10" type="ORF">G0028_03410</name>
</gene>
<feature type="binding site" evidence="8">
    <location>
        <position position="143"/>
    </location>
    <ligand>
        <name>substrate</name>
    </ligand>
</feature>
<feature type="domain" description="tRNA-guanine(15) transglycosylase-like" evidence="9">
    <location>
        <begin position="11"/>
        <end position="366"/>
    </location>
</feature>
<evidence type="ECO:0000313" key="11">
    <source>
        <dbReference type="Proteomes" id="UP000593966"/>
    </source>
</evidence>
<feature type="binding site" evidence="8">
    <location>
        <position position="303"/>
    </location>
    <ligand>
        <name>Zn(2+)</name>
        <dbReference type="ChEBI" id="CHEBI:29105"/>
    </ligand>
</feature>
<evidence type="ECO:0000256" key="3">
    <source>
        <dbReference type="ARBA" id="ARBA00022679"/>
    </source>
</evidence>
<dbReference type="UniPathway" id="UPA00392"/>
<evidence type="ECO:0000259" key="9">
    <source>
        <dbReference type="Pfam" id="PF01702"/>
    </source>
</evidence>
<dbReference type="NCBIfam" id="TIGR00449">
    <property type="entry name" value="tgt_general"/>
    <property type="match status" value="1"/>
</dbReference>
<evidence type="ECO:0000256" key="7">
    <source>
        <dbReference type="ARBA" id="ARBA00050112"/>
    </source>
</evidence>
<dbReference type="InterPro" id="IPR004803">
    <property type="entry name" value="TGT"/>
</dbReference>
<dbReference type="AlphaFoldDB" id="A0A4Q4GWH2"/>
<dbReference type="HAMAP" id="MF_00168">
    <property type="entry name" value="Q_tRNA_Tgt"/>
    <property type="match status" value="1"/>
</dbReference>